<dbReference type="CDD" id="cd08894">
    <property type="entry name" value="SRPBCC_CalC_Aha1-like_1"/>
    <property type="match status" value="1"/>
</dbReference>
<feature type="domain" description="Activator of Hsp90 ATPase homologue 1/2-like C-terminal" evidence="2">
    <location>
        <begin position="24"/>
        <end position="150"/>
    </location>
</feature>
<reference evidence="3 4" key="1">
    <citation type="submission" date="2015-05" db="EMBL/GenBank/DDBJ databases">
        <authorList>
            <person name="Tang B."/>
            <person name="Yu Y."/>
        </authorList>
    </citation>
    <scope>NUCLEOTIDE SEQUENCE [LARGE SCALE GENOMIC DNA]</scope>
    <source>
        <strain evidence="3 4">DSM 7029</strain>
    </source>
</reference>
<evidence type="ECO:0000256" key="1">
    <source>
        <dbReference type="ARBA" id="ARBA00006817"/>
    </source>
</evidence>
<accession>A0A0G3BCQ9</accession>
<dbReference type="Gene3D" id="3.30.530.20">
    <property type="match status" value="1"/>
</dbReference>
<evidence type="ECO:0000313" key="3">
    <source>
        <dbReference type="EMBL" id="AKJ27159.1"/>
    </source>
</evidence>
<dbReference type="STRING" id="413882.AAW51_0468"/>
<organism evidence="3 4">
    <name type="scientific">Caldimonas brevitalea</name>
    <dbReference type="NCBI Taxonomy" id="413882"/>
    <lineage>
        <taxon>Bacteria</taxon>
        <taxon>Pseudomonadati</taxon>
        <taxon>Pseudomonadota</taxon>
        <taxon>Betaproteobacteria</taxon>
        <taxon>Burkholderiales</taxon>
        <taxon>Sphaerotilaceae</taxon>
        <taxon>Caldimonas</taxon>
    </lineage>
</organism>
<keyword evidence="4" id="KW-1185">Reference proteome</keyword>
<comment type="similarity">
    <text evidence="1">Belongs to the AHA1 family.</text>
</comment>
<dbReference type="EMBL" id="CP011371">
    <property type="protein sequence ID" value="AKJ27159.1"/>
    <property type="molecule type" value="Genomic_DNA"/>
</dbReference>
<evidence type="ECO:0000259" key="2">
    <source>
        <dbReference type="Pfam" id="PF08327"/>
    </source>
</evidence>
<dbReference type="Pfam" id="PF08327">
    <property type="entry name" value="AHSA1"/>
    <property type="match status" value="1"/>
</dbReference>
<dbReference type="KEGG" id="pbh:AAW51_0468"/>
<dbReference type="PATRIC" id="fig|413882.6.peg.497"/>
<proteinExistence type="inferred from homology"/>
<dbReference type="Proteomes" id="UP000035352">
    <property type="component" value="Chromosome"/>
</dbReference>
<dbReference type="SUPFAM" id="SSF55961">
    <property type="entry name" value="Bet v1-like"/>
    <property type="match status" value="1"/>
</dbReference>
<protein>
    <submittedName>
        <fullName evidence="3">Polyketide cyclase</fullName>
    </submittedName>
</protein>
<dbReference type="AlphaFoldDB" id="A0A0G3BCQ9"/>
<name>A0A0G3BCQ9_9BURK</name>
<dbReference type="InterPro" id="IPR023393">
    <property type="entry name" value="START-like_dom_sf"/>
</dbReference>
<dbReference type="InterPro" id="IPR013538">
    <property type="entry name" value="ASHA1/2-like_C"/>
</dbReference>
<sequence length="155" mass="17938">MNNTVSNHPESTADREFVHSRLIDAPQERVFQTFAEPAHLARWWGPNGFSNTFEVFEFRPGGTWRFVMHGPDGTDYPNESVFREVVAPERVVFEHLSEGHHFVMTIEFIAQGDQTLVGWRQVFDTAEHRDRIAKFVLEANEQNLSRLAAEVRRVV</sequence>
<evidence type="ECO:0000313" key="4">
    <source>
        <dbReference type="Proteomes" id="UP000035352"/>
    </source>
</evidence>
<gene>
    <name evidence="3" type="ORF">AAW51_0468</name>
</gene>
<dbReference type="RefSeq" id="WP_053013267.1">
    <property type="nucleotide sequence ID" value="NZ_CP011371.1"/>
</dbReference>